<dbReference type="GO" id="GO:0016987">
    <property type="term" value="F:sigma factor activity"/>
    <property type="evidence" value="ECO:0007669"/>
    <property type="project" value="UniProtKB-KW"/>
</dbReference>
<feature type="domain" description="RNA polymerase sigma-70 region 2" evidence="7">
    <location>
        <begin position="67"/>
        <end position="130"/>
    </location>
</feature>
<dbReference type="NCBIfam" id="TIGR02937">
    <property type="entry name" value="sigma70-ECF"/>
    <property type="match status" value="1"/>
</dbReference>
<dbReference type="Pfam" id="PF04542">
    <property type="entry name" value="Sigma70_r2"/>
    <property type="match status" value="1"/>
</dbReference>
<evidence type="ECO:0000259" key="7">
    <source>
        <dbReference type="Pfam" id="PF04542"/>
    </source>
</evidence>
<keyword evidence="2" id="KW-0731">Sigma factor</keyword>
<evidence type="ECO:0000259" key="8">
    <source>
        <dbReference type="Pfam" id="PF04545"/>
    </source>
</evidence>
<dbReference type="GO" id="GO:0003677">
    <property type="term" value="F:DNA binding"/>
    <property type="evidence" value="ECO:0007669"/>
    <property type="project" value="UniProtKB-KW"/>
</dbReference>
<accession>A0A3N2CZQ4</accession>
<feature type="domain" description="RNA polymerase sigma-70 region 4" evidence="8">
    <location>
        <begin position="228"/>
        <end position="274"/>
    </location>
</feature>
<dbReference type="EMBL" id="RKHO01000001">
    <property type="protein sequence ID" value="ROR93025.1"/>
    <property type="molecule type" value="Genomic_DNA"/>
</dbReference>
<reference evidence="9 10" key="1">
    <citation type="submission" date="2018-11" db="EMBL/GenBank/DDBJ databases">
        <title>Sequencing the genomes of 1000 actinobacteria strains.</title>
        <authorList>
            <person name="Klenk H.-P."/>
        </authorList>
    </citation>
    <scope>NUCLEOTIDE SEQUENCE [LARGE SCALE GENOMIC DNA]</scope>
    <source>
        <strain evidence="9 10">DSM 12652</strain>
    </source>
</reference>
<keyword evidence="4" id="KW-0804">Transcription</keyword>
<evidence type="ECO:0000259" key="6">
    <source>
        <dbReference type="Pfam" id="PF04539"/>
    </source>
</evidence>
<evidence type="ECO:0000256" key="2">
    <source>
        <dbReference type="ARBA" id="ARBA00023082"/>
    </source>
</evidence>
<dbReference type="AlphaFoldDB" id="A0A3N2CZQ4"/>
<keyword evidence="1" id="KW-0805">Transcription regulation</keyword>
<dbReference type="InterPro" id="IPR000943">
    <property type="entry name" value="RNA_pol_sigma70"/>
</dbReference>
<gene>
    <name evidence="9" type="ORF">EDD33_3930</name>
</gene>
<dbReference type="InterPro" id="IPR007627">
    <property type="entry name" value="RNA_pol_sigma70_r2"/>
</dbReference>
<dbReference type="PANTHER" id="PTHR30385">
    <property type="entry name" value="SIGMA FACTOR F FLAGELLAR"/>
    <property type="match status" value="1"/>
</dbReference>
<evidence type="ECO:0000313" key="9">
    <source>
        <dbReference type="EMBL" id="ROR93025.1"/>
    </source>
</evidence>
<dbReference type="InterPro" id="IPR007630">
    <property type="entry name" value="RNA_pol_sigma70_r4"/>
</dbReference>
<dbReference type="Gene3D" id="1.20.120.1810">
    <property type="match status" value="1"/>
</dbReference>
<dbReference type="Gene3D" id="1.10.10.10">
    <property type="entry name" value="Winged helix-like DNA-binding domain superfamily/Winged helix DNA-binding domain"/>
    <property type="match status" value="2"/>
</dbReference>
<comment type="caution">
    <text evidence="9">The sequence shown here is derived from an EMBL/GenBank/DDBJ whole genome shotgun (WGS) entry which is preliminary data.</text>
</comment>
<dbReference type="Proteomes" id="UP000281738">
    <property type="component" value="Unassembled WGS sequence"/>
</dbReference>
<feature type="compositionally biased region" description="Polar residues" evidence="5">
    <location>
        <begin position="1"/>
        <end position="13"/>
    </location>
</feature>
<sequence length="289" mass="31496">MTSLLPQPSTSPDLTAAAPEPGSDAPVAPPRNRRSLRTSELFAELADTQDEAERTRILEEVLLLNIPVAESIASRYRGRGVGDDDLEGVARLALVKAVRRYDTDSGHDFLSFAVPTIRGEIKRYFRDSGWMIRPPRRIQEIQAGIAAVESELGARLGTSPRPSELAAALEVDLSDVEEALAARGCFVPASLDRPVGETGEMPLADLLGDVDPAQGAAEARAVLGPLVSRLSERDRRVIELRFFSGLTQREIADDIGVTQMQVSRLLSRILRDLRRGLERAPADTLVDAR</sequence>
<dbReference type="OrthoDB" id="9804285at2"/>
<evidence type="ECO:0000256" key="5">
    <source>
        <dbReference type="SAM" id="MobiDB-lite"/>
    </source>
</evidence>
<dbReference type="InterPro" id="IPR007624">
    <property type="entry name" value="RNA_pol_sigma70_r3"/>
</dbReference>
<feature type="region of interest" description="Disordered" evidence="5">
    <location>
        <begin position="1"/>
        <end position="34"/>
    </location>
</feature>
<dbReference type="InterPro" id="IPR014284">
    <property type="entry name" value="RNA_pol_sigma-70_dom"/>
</dbReference>
<protein>
    <submittedName>
        <fullName evidence="9">RNA polymerase sigma-B factor</fullName>
    </submittedName>
</protein>
<organism evidence="9 10">
    <name type="scientific">Nocardioides aurantiacus</name>
    <dbReference type="NCBI Taxonomy" id="86796"/>
    <lineage>
        <taxon>Bacteria</taxon>
        <taxon>Bacillati</taxon>
        <taxon>Actinomycetota</taxon>
        <taxon>Actinomycetes</taxon>
        <taxon>Propionibacteriales</taxon>
        <taxon>Nocardioidaceae</taxon>
        <taxon>Nocardioides</taxon>
    </lineage>
</organism>
<dbReference type="Pfam" id="PF04545">
    <property type="entry name" value="Sigma70_r4"/>
    <property type="match status" value="1"/>
</dbReference>
<evidence type="ECO:0000256" key="1">
    <source>
        <dbReference type="ARBA" id="ARBA00023015"/>
    </source>
</evidence>
<dbReference type="SUPFAM" id="SSF88946">
    <property type="entry name" value="Sigma2 domain of RNA polymerase sigma factors"/>
    <property type="match status" value="1"/>
</dbReference>
<dbReference type="PANTHER" id="PTHR30385:SF4">
    <property type="entry name" value="RNA POLYMERASE SIGMA-E FACTOR"/>
    <property type="match status" value="1"/>
</dbReference>
<dbReference type="SUPFAM" id="SSF88659">
    <property type="entry name" value="Sigma3 and sigma4 domains of RNA polymerase sigma factors"/>
    <property type="match status" value="2"/>
</dbReference>
<keyword evidence="10" id="KW-1185">Reference proteome</keyword>
<evidence type="ECO:0000256" key="3">
    <source>
        <dbReference type="ARBA" id="ARBA00023125"/>
    </source>
</evidence>
<dbReference type="InterPro" id="IPR036388">
    <property type="entry name" value="WH-like_DNA-bd_sf"/>
</dbReference>
<name>A0A3N2CZQ4_9ACTN</name>
<proteinExistence type="predicted"/>
<dbReference type="GO" id="GO:0006352">
    <property type="term" value="P:DNA-templated transcription initiation"/>
    <property type="evidence" value="ECO:0007669"/>
    <property type="project" value="InterPro"/>
</dbReference>
<dbReference type="Pfam" id="PF04539">
    <property type="entry name" value="Sigma70_r3"/>
    <property type="match status" value="1"/>
</dbReference>
<dbReference type="RefSeq" id="WP_123392752.1">
    <property type="nucleotide sequence ID" value="NZ_RKHO01000001.1"/>
</dbReference>
<feature type="domain" description="RNA polymerase sigma-70 region 3" evidence="6">
    <location>
        <begin position="145"/>
        <end position="210"/>
    </location>
</feature>
<evidence type="ECO:0000256" key="4">
    <source>
        <dbReference type="ARBA" id="ARBA00023163"/>
    </source>
</evidence>
<dbReference type="PRINTS" id="PR00046">
    <property type="entry name" value="SIGMA70FCT"/>
</dbReference>
<dbReference type="CDD" id="cd06171">
    <property type="entry name" value="Sigma70_r4"/>
    <property type="match status" value="1"/>
</dbReference>
<dbReference type="InterPro" id="IPR013324">
    <property type="entry name" value="RNA_pol_sigma_r3/r4-like"/>
</dbReference>
<keyword evidence="3" id="KW-0238">DNA-binding</keyword>
<evidence type="ECO:0000313" key="10">
    <source>
        <dbReference type="Proteomes" id="UP000281738"/>
    </source>
</evidence>
<dbReference type="InterPro" id="IPR013325">
    <property type="entry name" value="RNA_pol_sigma_r2"/>
</dbReference>